<feature type="transmembrane region" description="Helical" evidence="11">
    <location>
        <begin position="6"/>
        <end position="27"/>
    </location>
</feature>
<name>A0A9P6AX47_9AGAM</name>
<gene>
    <name evidence="12" type="ORF">BS47DRAFT_967168</name>
</gene>
<dbReference type="GO" id="GO:0005506">
    <property type="term" value="F:iron ion binding"/>
    <property type="evidence" value="ECO:0007669"/>
    <property type="project" value="InterPro"/>
</dbReference>
<evidence type="ECO:0000256" key="4">
    <source>
        <dbReference type="ARBA" id="ARBA00022617"/>
    </source>
</evidence>
<dbReference type="PROSITE" id="PS00086">
    <property type="entry name" value="CYTOCHROME_P450"/>
    <property type="match status" value="1"/>
</dbReference>
<reference evidence="12" key="1">
    <citation type="journal article" date="2020" name="Nat. Commun.">
        <title>Large-scale genome sequencing of mycorrhizal fungi provides insights into the early evolution of symbiotic traits.</title>
        <authorList>
            <person name="Miyauchi S."/>
            <person name="Kiss E."/>
            <person name="Kuo A."/>
            <person name="Drula E."/>
            <person name="Kohler A."/>
            <person name="Sanchez-Garcia M."/>
            <person name="Morin E."/>
            <person name="Andreopoulos B."/>
            <person name="Barry K.W."/>
            <person name="Bonito G."/>
            <person name="Buee M."/>
            <person name="Carver A."/>
            <person name="Chen C."/>
            <person name="Cichocki N."/>
            <person name="Clum A."/>
            <person name="Culley D."/>
            <person name="Crous P.W."/>
            <person name="Fauchery L."/>
            <person name="Girlanda M."/>
            <person name="Hayes R.D."/>
            <person name="Keri Z."/>
            <person name="LaButti K."/>
            <person name="Lipzen A."/>
            <person name="Lombard V."/>
            <person name="Magnuson J."/>
            <person name="Maillard F."/>
            <person name="Murat C."/>
            <person name="Nolan M."/>
            <person name="Ohm R.A."/>
            <person name="Pangilinan J."/>
            <person name="Pereira M.F."/>
            <person name="Perotto S."/>
            <person name="Peter M."/>
            <person name="Pfister S."/>
            <person name="Riley R."/>
            <person name="Sitrit Y."/>
            <person name="Stielow J.B."/>
            <person name="Szollosi G."/>
            <person name="Zifcakova L."/>
            <person name="Stursova M."/>
            <person name="Spatafora J.W."/>
            <person name="Tedersoo L."/>
            <person name="Vaario L.M."/>
            <person name="Yamada A."/>
            <person name="Yan M."/>
            <person name="Wang P."/>
            <person name="Xu J."/>
            <person name="Bruns T."/>
            <person name="Baldrian P."/>
            <person name="Vilgalys R."/>
            <person name="Dunand C."/>
            <person name="Henrissat B."/>
            <person name="Grigoriev I.V."/>
            <person name="Hibbett D."/>
            <person name="Nagy L.G."/>
            <person name="Martin F.M."/>
        </authorList>
    </citation>
    <scope>NUCLEOTIDE SEQUENCE</scope>
    <source>
        <strain evidence="12">UP504</strain>
    </source>
</reference>
<comment type="similarity">
    <text evidence="3 10">Belongs to the cytochrome P450 family.</text>
</comment>
<keyword evidence="11" id="KW-0812">Transmembrane</keyword>
<evidence type="ECO:0000313" key="12">
    <source>
        <dbReference type="EMBL" id="KAF9513419.1"/>
    </source>
</evidence>
<dbReference type="CDD" id="cd11065">
    <property type="entry name" value="CYP64-like"/>
    <property type="match status" value="1"/>
</dbReference>
<dbReference type="InterPro" id="IPR036396">
    <property type="entry name" value="Cyt_P450_sf"/>
</dbReference>
<dbReference type="InterPro" id="IPR001128">
    <property type="entry name" value="Cyt_P450"/>
</dbReference>
<dbReference type="SUPFAM" id="SSF48264">
    <property type="entry name" value="Cytochrome P450"/>
    <property type="match status" value="1"/>
</dbReference>
<keyword evidence="11" id="KW-1133">Transmembrane helix</keyword>
<evidence type="ECO:0000256" key="9">
    <source>
        <dbReference type="PIRSR" id="PIRSR602401-1"/>
    </source>
</evidence>
<dbReference type="InterPro" id="IPR017972">
    <property type="entry name" value="Cyt_P450_CS"/>
</dbReference>
<keyword evidence="11" id="KW-0472">Membrane</keyword>
<dbReference type="GO" id="GO:0020037">
    <property type="term" value="F:heme binding"/>
    <property type="evidence" value="ECO:0007669"/>
    <property type="project" value="InterPro"/>
</dbReference>
<dbReference type="Proteomes" id="UP000886523">
    <property type="component" value="Unassembled WGS sequence"/>
</dbReference>
<evidence type="ECO:0008006" key="14">
    <source>
        <dbReference type="Google" id="ProtNLM"/>
    </source>
</evidence>
<dbReference type="AlphaFoldDB" id="A0A9P6AX47"/>
<keyword evidence="7 9" id="KW-0408">Iron</keyword>
<evidence type="ECO:0000313" key="13">
    <source>
        <dbReference type="Proteomes" id="UP000886523"/>
    </source>
</evidence>
<protein>
    <recommendedName>
        <fullName evidence="14">Cytochrome P450</fullName>
    </recommendedName>
</protein>
<comment type="cofactor">
    <cofactor evidence="1 9">
        <name>heme</name>
        <dbReference type="ChEBI" id="CHEBI:30413"/>
    </cofactor>
</comment>
<dbReference type="InterPro" id="IPR050364">
    <property type="entry name" value="Cytochrome_P450_fung"/>
</dbReference>
<dbReference type="OrthoDB" id="2789670at2759"/>
<sequence length="529" mass="59013">MVLDNSFAAGACVFVLVFGIIAALRVVTNPRPRTPYPPGPPGDPLLGNARQIPSHHMHKRFAEWSTMYRSDIVHLRVLGQSMIVLNSYKAVTALLEQRSSIYSDRPRMTMTAELMGFEWATIFTKYGSQFKKNRKLLHHALNPVATRAYGPMQEHWNLRYLLDVLRSPNHVEDHVRRLGSVIALEVAYGRGVATTDDNTFVTLAQEAMNLFSVGVTGGWLVDFLPSLKHVPWWFPGAHFKRIARKARPIATRMMDLPFDTVKASIAAGVMDTSFTHNLLSEKGAITRDTDEEDLIKKNAATLFGAGADTMVSVFMSFVLAMTLHPEIQRKAQEEIDAVIGRDRLPEMRDRKDLPYVDCIVKEVLRWNPPGPIGSPRRVMEDDIYEGYMIPAGATIIPNVALCHDVVEYPNPDAFIPERYEGLHPARDPHACVFGFGRRICPGLAFSSATIYIFVAQMLATFNIEKALDEVGNEKDPNVHYISGLISHPSSFDFSVSPRSTSSELLVKSVAASFSNMHFAKMSAIIPGFI</sequence>
<dbReference type="InterPro" id="IPR002401">
    <property type="entry name" value="Cyt_P450_E_grp-I"/>
</dbReference>
<dbReference type="Gene3D" id="1.10.630.10">
    <property type="entry name" value="Cytochrome P450"/>
    <property type="match status" value="1"/>
</dbReference>
<evidence type="ECO:0000256" key="3">
    <source>
        <dbReference type="ARBA" id="ARBA00010617"/>
    </source>
</evidence>
<keyword evidence="6 10" id="KW-0560">Oxidoreductase</keyword>
<dbReference type="PANTHER" id="PTHR46300">
    <property type="entry name" value="P450, PUTATIVE (EUROFUNG)-RELATED-RELATED"/>
    <property type="match status" value="1"/>
</dbReference>
<evidence type="ECO:0000256" key="7">
    <source>
        <dbReference type="ARBA" id="ARBA00023004"/>
    </source>
</evidence>
<dbReference type="GO" id="GO:0004497">
    <property type="term" value="F:monooxygenase activity"/>
    <property type="evidence" value="ECO:0007669"/>
    <property type="project" value="UniProtKB-KW"/>
</dbReference>
<keyword evidence="13" id="KW-1185">Reference proteome</keyword>
<organism evidence="12 13">
    <name type="scientific">Hydnum rufescens UP504</name>
    <dbReference type="NCBI Taxonomy" id="1448309"/>
    <lineage>
        <taxon>Eukaryota</taxon>
        <taxon>Fungi</taxon>
        <taxon>Dikarya</taxon>
        <taxon>Basidiomycota</taxon>
        <taxon>Agaricomycotina</taxon>
        <taxon>Agaricomycetes</taxon>
        <taxon>Cantharellales</taxon>
        <taxon>Hydnaceae</taxon>
        <taxon>Hydnum</taxon>
    </lineage>
</organism>
<evidence type="ECO:0000256" key="10">
    <source>
        <dbReference type="RuleBase" id="RU000461"/>
    </source>
</evidence>
<evidence type="ECO:0000256" key="2">
    <source>
        <dbReference type="ARBA" id="ARBA00005179"/>
    </source>
</evidence>
<evidence type="ECO:0000256" key="1">
    <source>
        <dbReference type="ARBA" id="ARBA00001971"/>
    </source>
</evidence>
<dbReference type="Pfam" id="PF00067">
    <property type="entry name" value="p450"/>
    <property type="match status" value="1"/>
</dbReference>
<dbReference type="PANTHER" id="PTHR46300:SF7">
    <property type="entry name" value="P450, PUTATIVE (EUROFUNG)-RELATED"/>
    <property type="match status" value="1"/>
</dbReference>
<dbReference type="PRINTS" id="PR00463">
    <property type="entry name" value="EP450I"/>
</dbReference>
<comment type="pathway">
    <text evidence="2">Secondary metabolite biosynthesis.</text>
</comment>
<comment type="caution">
    <text evidence="12">The sequence shown here is derived from an EMBL/GenBank/DDBJ whole genome shotgun (WGS) entry which is preliminary data.</text>
</comment>
<proteinExistence type="inferred from homology"/>
<keyword evidence="8 10" id="KW-0503">Monooxygenase</keyword>
<keyword evidence="5 9" id="KW-0479">Metal-binding</keyword>
<evidence type="ECO:0000256" key="11">
    <source>
        <dbReference type="SAM" id="Phobius"/>
    </source>
</evidence>
<dbReference type="EMBL" id="MU128972">
    <property type="protein sequence ID" value="KAF9513419.1"/>
    <property type="molecule type" value="Genomic_DNA"/>
</dbReference>
<evidence type="ECO:0000256" key="8">
    <source>
        <dbReference type="ARBA" id="ARBA00023033"/>
    </source>
</evidence>
<evidence type="ECO:0000256" key="5">
    <source>
        <dbReference type="ARBA" id="ARBA00022723"/>
    </source>
</evidence>
<dbReference type="GO" id="GO:0016705">
    <property type="term" value="F:oxidoreductase activity, acting on paired donors, with incorporation or reduction of molecular oxygen"/>
    <property type="evidence" value="ECO:0007669"/>
    <property type="project" value="InterPro"/>
</dbReference>
<keyword evidence="4 9" id="KW-0349">Heme</keyword>
<accession>A0A9P6AX47</accession>
<feature type="binding site" description="axial binding residue" evidence="9">
    <location>
        <position position="440"/>
    </location>
    <ligand>
        <name>heme</name>
        <dbReference type="ChEBI" id="CHEBI:30413"/>
    </ligand>
    <ligandPart>
        <name>Fe</name>
        <dbReference type="ChEBI" id="CHEBI:18248"/>
    </ligandPart>
</feature>
<evidence type="ECO:0000256" key="6">
    <source>
        <dbReference type="ARBA" id="ARBA00023002"/>
    </source>
</evidence>